<evidence type="ECO:0000313" key="2">
    <source>
        <dbReference type="EMBL" id="KKL87193.1"/>
    </source>
</evidence>
<accession>A0A0F9FLN0</accession>
<dbReference type="AlphaFoldDB" id="A0A0F9FLN0"/>
<dbReference type="EMBL" id="LAZR01020903">
    <property type="protein sequence ID" value="KKL87193.1"/>
    <property type="molecule type" value="Genomic_DNA"/>
</dbReference>
<feature type="region of interest" description="Disordered" evidence="1">
    <location>
        <begin position="1"/>
        <end position="48"/>
    </location>
</feature>
<gene>
    <name evidence="2" type="ORF">LCGC14_1937160</name>
</gene>
<comment type="caution">
    <text evidence="2">The sequence shown here is derived from an EMBL/GenBank/DDBJ whole genome shotgun (WGS) entry which is preliminary data.</text>
</comment>
<sequence>MASPIERLRNMSRMRKSALDKASTIVQKMKDQATAAERTGKQIRETKE</sequence>
<name>A0A0F9FLN0_9ZZZZ</name>
<protein>
    <submittedName>
        <fullName evidence="2">Uncharacterized protein</fullName>
    </submittedName>
</protein>
<reference evidence="2" key="1">
    <citation type="journal article" date="2015" name="Nature">
        <title>Complex archaea that bridge the gap between prokaryotes and eukaryotes.</title>
        <authorList>
            <person name="Spang A."/>
            <person name="Saw J.H."/>
            <person name="Jorgensen S.L."/>
            <person name="Zaremba-Niedzwiedzka K."/>
            <person name="Martijn J."/>
            <person name="Lind A.E."/>
            <person name="van Eijk R."/>
            <person name="Schleper C."/>
            <person name="Guy L."/>
            <person name="Ettema T.J."/>
        </authorList>
    </citation>
    <scope>NUCLEOTIDE SEQUENCE</scope>
</reference>
<organism evidence="2">
    <name type="scientific">marine sediment metagenome</name>
    <dbReference type="NCBI Taxonomy" id="412755"/>
    <lineage>
        <taxon>unclassified sequences</taxon>
        <taxon>metagenomes</taxon>
        <taxon>ecological metagenomes</taxon>
    </lineage>
</organism>
<proteinExistence type="predicted"/>
<feature type="compositionally biased region" description="Basic and acidic residues" evidence="1">
    <location>
        <begin position="38"/>
        <end position="48"/>
    </location>
</feature>
<evidence type="ECO:0000256" key="1">
    <source>
        <dbReference type="SAM" id="MobiDB-lite"/>
    </source>
</evidence>